<organism evidence="2 3">
    <name type="scientific">Nesterenkonia halobia</name>
    <dbReference type="NCBI Taxonomy" id="37922"/>
    <lineage>
        <taxon>Bacteria</taxon>
        <taxon>Bacillati</taxon>
        <taxon>Actinomycetota</taxon>
        <taxon>Actinomycetes</taxon>
        <taxon>Micrococcales</taxon>
        <taxon>Micrococcaceae</taxon>
        <taxon>Nesterenkonia</taxon>
    </lineage>
</organism>
<dbReference type="SUPFAM" id="SSF53597">
    <property type="entry name" value="Dihydrofolate reductase-like"/>
    <property type="match status" value="1"/>
</dbReference>
<dbReference type="PANTHER" id="PTHR38011">
    <property type="entry name" value="DIHYDROFOLATE REDUCTASE FAMILY PROTEIN (AFU_ORTHOLOGUE AFUA_8G06820)"/>
    <property type="match status" value="1"/>
</dbReference>
<proteinExistence type="predicted"/>
<name>A0ABP6R946_9MICC</name>
<sequence>MRDLVITQNITLDGAVEMLGDWFDPQGQDAEVLAELRRQDETCDALLLGRRTFEAFRGYWPDQLGEDQTGVAEQLDRVSKHVVSSTLTDPAWRHSTIISGDPVDAARALKAQAGQDIVVTGSITLCHALIEADLVDEYRQFVVPVVQGRGRRLFPEGVEVPSLTLTESLSFSSGIVCLKHRPVR</sequence>
<feature type="domain" description="Bacterial bifunctional deaminase-reductase C-terminal" evidence="1">
    <location>
        <begin position="5"/>
        <end position="176"/>
    </location>
</feature>
<dbReference type="EMBL" id="BAAAYG010000003">
    <property type="protein sequence ID" value="GAA3280981.1"/>
    <property type="molecule type" value="Genomic_DNA"/>
</dbReference>
<reference evidence="3" key="1">
    <citation type="journal article" date="2019" name="Int. J. Syst. Evol. Microbiol.">
        <title>The Global Catalogue of Microorganisms (GCM) 10K type strain sequencing project: providing services to taxonomists for standard genome sequencing and annotation.</title>
        <authorList>
            <consortium name="The Broad Institute Genomics Platform"/>
            <consortium name="The Broad Institute Genome Sequencing Center for Infectious Disease"/>
            <person name="Wu L."/>
            <person name="Ma J."/>
        </authorList>
    </citation>
    <scope>NUCLEOTIDE SEQUENCE [LARGE SCALE GENOMIC DNA]</scope>
    <source>
        <strain evidence="3">JCM 11483</strain>
    </source>
</reference>
<dbReference type="PANTHER" id="PTHR38011:SF11">
    <property type="entry name" value="2,5-DIAMINO-6-RIBOSYLAMINO-4(3H)-PYRIMIDINONE 5'-PHOSPHATE REDUCTASE"/>
    <property type="match status" value="1"/>
</dbReference>
<dbReference type="InterPro" id="IPR002734">
    <property type="entry name" value="RibDG_C"/>
</dbReference>
<dbReference type="Gene3D" id="3.40.430.10">
    <property type="entry name" value="Dihydrofolate Reductase, subunit A"/>
    <property type="match status" value="1"/>
</dbReference>
<gene>
    <name evidence="2" type="ORF">GCM10020260_05880</name>
</gene>
<dbReference type="RefSeq" id="WP_344718015.1">
    <property type="nucleotide sequence ID" value="NZ_BAAAYG010000003.1"/>
</dbReference>
<keyword evidence="3" id="KW-1185">Reference proteome</keyword>
<evidence type="ECO:0000313" key="2">
    <source>
        <dbReference type="EMBL" id="GAA3280981.1"/>
    </source>
</evidence>
<dbReference type="InterPro" id="IPR050765">
    <property type="entry name" value="Riboflavin_Biosynth_HTPR"/>
</dbReference>
<evidence type="ECO:0000259" key="1">
    <source>
        <dbReference type="Pfam" id="PF01872"/>
    </source>
</evidence>
<protein>
    <submittedName>
        <fullName evidence="2">Dihydrofolate reductase family protein</fullName>
    </submittedName>
</protein>
<comment type="caution">
    <text evidence="2">The sequence shown here is derived from an EMBL/GenBank/DDBJ whole genome shotgun (WGS) entry which is preliminary data.</text>
</comment>
<dbReference type="Proteomes" id="UP001501736">
    <property type="component" value="Unassembled WGS sequence"/>
</dbReference>
<dbReference type="Pfam" id="PF01872">
    <property type="entry name" value="RibD_C"/>
    <property type="match status" value="1"/>
</dbReference>
<accession>A0ABP6R946</accession>
<dbReference type="InterPro" id="IPR024072">
    <property type="entry name" value="DHFR-like_dom_sf"/>
</dbReference>
<evidence type="ECO:0000313" key="3">
    <source>
        <dbReference type="Proteomes" id="UP001501736"/>
    </source>
</evidence>